<feature type="compositionally biased region" description="Basic and acidic residues" evidence="3">
    <location>
        <begin position="21"/>
        <end position="30"/>
    </location>
</feature>
<feature type="compositionally biased region" description="Pro residues" evidence="3">
    <location>
        <begin position="506"/>
        <end position="516"/>
    </location>
</feature>
<evidence type="ECO:0000256" key="2">
    <source>
        <dbReference type="ARBA" id="ARBA00023242"/>
    </source>
</evidence>
<comment type="caution">
    <text evidence="4">The sequence shown here is derived from an EMBL/GenBank/DDBJ whole genome shotgun (WGS) entry which is preliminary data.</text>
</comment>
<feature type="compositionally biased region" description="Low complexity" evidence="3">
    <location>
        <begin position="81"/>
        <end position="97"/>
    </location>
</feature>
<feature type="compositionally biased region" description="Low complexity" evidence="3">
    <location>
        <begin position="425"/>
        <end position="439"/>
    </location>
</feature>
<feature type="compositionally biased region" description="Polar residues" evidence="3">
    <location>
        <begin position="884"/>
        <end position="895"/>
    </location>
</feature>
<keyword evidence="5" id="KW-1185">Reference proteome</keyword>
<feature type="compositionally biased region" description="Basic and acidic residues" evidence="3">
    <location>
        <begin position="908"/>
        <end position="918"/>
    </location>
</feature>
<dbReference type="Pfam" id="PF05964">
    <property type="entry name" value="FYRN"/>
    <property type="match status" value="1"/>
</dbReference>
<dbReference type="InterPro" id="IPR003889">
    <property type="entry name" value="FYrich_C"/>
</dbReference>
<feature type="compositionally biased region" description="Basic and acidic residues" evidence="3">
    <location>
        <begin position="281"/>
        <end position="295"/>
    </location>
</feature>
<feature type="compositionally biased region" description="Basic and acidic residues" evidence="3">
    <location>
        <begin position="141"/>
        <end position="151"/>
    </location>
</feature>
<evidence type="ECO:0000313" key="5">
    <source>
        <dbReference type="Proteomes" id="UP001050691"/>
    </source>
</evidence>
<feature type="compositionally biased region" description="Polar residues" evidence="3">
    <location>
        <begin position="153"/>
        <end position="163"/>
    </location>
</feature>
<dbReference type="EMBL" id="BPWL01000008">
    <property type="protein sequence ID" value="GJJ13348.1"/>
    <property type="molecule type" value="Genomic_DNA"/>
</dbReference>
<dbReference type="Gene3D" id="3.30.160.360">
    <property type="match status" value="1"/>
</dbReference>
<evidence type="ECO:0000256" key="3">
    <source>
        <dbReference type="SAM" id="MobiDB-lite"/>
    </source>
</evidence>
<evidence type="ECO:0000313" key="4">
    <source>
        <dbReference type="EMBL" id="GJJ13348.1"/>
    </source>
</evidence>
<accession>A0AAV5AKY5</accession>
<reference evidence="4" key="1">
    <citation type="submission" date="2021-10" db="EMBL/GenBank/DDBJ databases">
        <title>De novo Genome Assembly of Clathrus columnatus (Basidiomycota, Fungi) Using Illumina and Nanopore Sequence Data.</title>
        <authorList>
            <person name="Ogiso-Tanaka E."/>
            <person name="Itagaki H."/>
            <person name="Hosoya T."/>
            <person name="Hosaka K."/>
        </authorList>
    </citation>
    <scope>NUCLEOTIDE SEQUENCE</scope>
    <source>
        <strain evidence="4">MO-923</strain>
    </source>
</reference>
<gene>
    <name evidence="4" type="ORF">Clacol_007600</name>
</gene>
<organism evidence="4 5">
    <name type="scientific">Clathrus columnatus</name>
    <dbReference type="NCBI Taxonomy" id="1419009"/>
    <lineage>
        <taxon>Eukaryota</taxon>
        <taxon>Fungi</taxon>
        <taxon>Dikarya</taxon>
        <taxon>Basidiomycota</taxon>
        <taxon>Agaricomycotina</taxon>
        <taxon>Agaricomycetes</taxon>
        <taxon>Phallomycetidae</taxon>
        <taxon>Phallales</taxon>
        <taxon>Clathraceae</taxon>
        <taxon>Clathrus</taxon>
    </lineage>
</organism>
<protein>
    <submittedName>
        <fullName evidence="4">Uncharacterized protein</fullName>
    </submittedName>
</protein>
<feature type="compositionally biased region" description="Low complexity" evidence="3">
    <location>
        <begin position="832"/>
        <end position="850"/>
    </location>
</feature>
<feature type="compositionally biased region" description="Pro residues" evidence="3">
    <location>
        <begin position="10"/>
        <end position="20"/>
    </location>
</feature>
<dbReference type="PROSITE" id="PS51542">
    <property type="entry name" value="FYRN"/>
    <property type="match status" value="1"/>
</dbReference>
<feature type="compositionally biased region" description="Pro residues" evidence="3">
    <location>
        <begin position="475"/>
        <end position="486"/>
    </location>
</feature>
<dbReference type="SMART" id="SM00541">
    <property type="entry name" value="FYRN"/>
    <property type="match status" value="1"/>
</dbReference>
<feature type="region of interest" description="Disordered" evidence="3">
    <location>
        <begin position="126"/>
        <end position="548"/>
    </location>
</feature>
<feature type="compositionally biased region" description="Low complexity" evidence="3">
    <location>
        <begin position="492"/>
        <end position="505"/>
    </location>
</feature>
<evidence type="ECO:0000256" key="1">
    <source>
        <dbReference type="ARBA" id="ARBA00004123"/>
    </source>
</evidence>
<sequence length="926" mass="101006">MDNHFQRRSMPPPPPPPVSPPEHDQDISLHDRYRRLKRRFIEMEQKFSAMYVDLQRAGEQNRRLARERDMLLDRIHEMNVLPTSPTSPASASLSTSTRPQMDRYVSRSAPPPIRSAREAALQRFLDEDSDDDVPPPPPRRPSVDDYDRREFSVNGNENGNRSNPIPDRDRYSYPPPPPPLPPPAGPVHSTSSRPIYSPESTPTSYPRYQSSAPPAIQNQLQNYHNPASTQSNHLHHSHHPPPPPQSQHPNSIHEPYYSPYVHSGPRSRTPPPPVSPPSEYSWRKRPLERDEEVTSGKRVRTSQYQHQQQPPPPHSGSGASGSLPKPVSSTSSQSGGAFVNGSPSPPIQGAVNRGGSGGGNGARGKGGGRSRKGRAGSVSASSTTEAPIRKHRARQTNKPTRDPSAMPDDELDLERRNTNYGIDTSVPGSSSVATLSSSARPGSVKQRSLSPPIPPPSMPTNIVRGGSSPSRSYSPAPPALPPTGPPPRDRISPVANTRNSSRSNNAPPPPLPPLALPRPRSTKPKRLKAHTVQSKSYSIPTVPRNPDGKPQLPLNVGIMTVRNLGKVCLEKHFHTERYIFPVGYEVTRRYFSMHNPEAEAQYTCTILHGSDVDGGSGPRIVASDNAEHPITAGTATGAWSVIVKAANKLRMRPHSNSVSGPDYFGLGQNTIKHLLQELENANLLQDYVRQTFVEGGPLGGRHAAVTAAVNLDEKPPEASSSSSISHSRSHPHEHASKSSSPIDQRDDQERDGGSVIGADLDHEPEDGEGNEPEHISPPPPPSVRSPRRRSGSGQHDEEDDGHSYHHPLPPITKFDQQPPISHQRGSPTTTAPPSHSRSPYHSHSPPSGQGIREREREGERYGSSSSPSTLSGIRGLMNPPRVSSEGSRSEYSPNSRPGGGHGQGNPGDDYRDREEYRTTRMSTSPQ</sequence>
<proteinExistence type="predicted"/>
<dbReference type="Pfam" id="PF05965">
    <property type="entry name" value="FYRC"/>
    <property type="match status" value="1"/>
</dbReference>
<dbReference type="InterPro" id="IPR003888">
    <property type="entry name" value="FYrich_N"/>
</dbReference>
<dbReference type="AlphaFoldDB" id="A0AAV5AKY5"/>
<dbReference type="GO" id="GO:0005634">
    <property type="term" value="C:nucleus"/>
    <property type="evidence" value="ECO:0007669"/>
    <property type="project" value="UniProtKB-SubCell"/>
</dbReference>
<keyword evidence="2" id="KW-0539">Nucleus</keyword>
<comment type="subcellular location">
    <subcellularLocation>
        <location evidence="1">Nucleus</location>
    </subcellularLocation>
</comment>
<name>A0AAV5AKY5_9AGAM</name>
<feature type="compositionally biased region" description="Polar residues" evidence="3">
    <location>
        <begin position="814"/>
        <end position="831"/>
    </location>
</feature>
<feature type="compositionally biased region" description="Polar residues" evidence="3">
    <location>
        <begin position="188"/>
        <end position="229"/>
    </location>
</feature>
<feature type="compositionally biased region" description="Low complexity" evidence="3">
    <location>
        <begin position="861"/>
        <end position="871"/>
    </location>
</feature>
<feature type="compositionally biased region" description="Basic residues" evidence="3">
    <location>
        <begin position="520"/>
        <end position="529"/>
    </location>
</feature>
<feature type="compositionally biased region" description="Low complexity" evidence="3">
    <location>
        <begin position="315"/>
        <end position="324"/>
    </location>
</feature>
<feature type="compositionally biased region" description="Low complexity" evidence="3">
    <location>
        <begin position="464"/>
        <end position="474"/>
    </location>
</feature>
<feature type="region of interest" description="Disordered" evidence="3">
    <location>
        <begin position="1"/>
        <end position="30"/>
    </location>
</feature>
<feature type="region of interest" description="Disordered" evidence="3">
    <location>
        <begin position="80"/>
        <end position="114"/>
    </location>
</feature>
<dbReference type="Proteomes" id="UP001050691">
    <property type="component" value="Unassembled WGS sequence"/>
</dbReference>
<feature type="region of interest" description="Disordered" evidence="3">
    <location>
        <begin position="712"/>
        <end position="926"/>
    </location>
</feature>
<feature type="compositionally biased region" description="Basic and acidic residues" evidence="3">
    <location>
        <begin position="743"/>
        <end position="752"/>
    </location>
</feature>
<feature type="compositionally biased region" description="Pro residues" evidence="3">
    <location>
        <begin position="173"/>
        <end position="185"/>
    </location>
</feature>
<dbReference type="PROSITE" id="PS51543">
    <property type="entry name" value="FYRC"/>
    <property type="match status" value="1"/>
</dbReference>
<feature type="compositionally biased region" description="Basic and acidic residues" evidence="3">
    <location>
        <begin position="851"/>
        <end position="860"/>
    </location>
</feature>
<feature type="compositionally biased region" description="Gly residues" evidence="3">
    <location>
        <begin position="352"/>
        <end position="365"/>
    </location>
</feature>